<evidence type="ECO:0000256" key="1">
    <source>
        <dbReference type="SAM" id="Coils"/>
    </source>
</evidence>
<dbReference type="EMBL" id="CABPRJ010000503">
    <property type="protein sequence ID" value="VVC30039.1"/>
    <property type="molecule type" value="Genomic_DNA"/>
</dbReference>
<organism evidence="2 3">
    <name type="scientific">Cinara cedri</name>
    <dbReference type="NCBI Taxonomy" id="506608"/>
    <lineage>
        <taxon>Eukaryota</taxon>
        <taxon>Metazoa</taxon>
        <taxon>Ecdysozoa</taxon>
        <taxon>Arthropoda</taxon>
        <taxon>Hexapoda</taxon>
        <taxon>Insecta</taxon>
        <taxon>Pterygota</taxon>
        <taxon>Neoptera</taxon>
        <taxon>Paraneoptera</taxon>
        <taxon>Hemiptera</taxon>
        <taxon>Sternorrhyncha</taxon>
        <taxon>Aphidomorpha</taxon>
        <taxon>Aphidoidea</taxon>
        <taxon>Aphididae</taxon>
        <taxon>Lachninae</taxon>
        <taxon>Cinara</taxon>
    </lineage>
</organism>
<dbReference type="PANTHER" id="PTHR48190:SF2">
    <property type="entry name" value="PROGRAMMED CELL DEATH PROTEIN 7"/>
    <property type="match status" value="1"/>
</dbReference>
<name>A0A5E4MF50_9HEMI</name>
<feature type="coiled-coil region" evidence="1">
    <location>
        <begin position="234"/>
        <end position="261"/>
    </location>
</feature>
<dbReference type="PANTHER" id="PTHR48190">
    <property type="entry name" value="PROGRAMMED CELL DEATH PROTEIN 7"/>
    <property type="match status" value="1"/>
</dbReference>
<keyword evidence="1" id="KW-0175">Coiled coil</keyword>
<gene>
    <name evidence="2" type="ORF">CINCED_3A012299</name>
</gene>
<evidence type="ECO:0000313" key="3">
    <source>
        <dbReference type="Proteomes" id="UP000325440"/>
    </source>
</evidence>
<dbReference type="InterPro" id="IPR031974">
    <property type="entry name" value="PDCD7"/>
</dbReference>
<dbReference type="Pfam" id="PF16021">
    <property type="entry name" value="PDCD7"/>
    <property type="match status" value="1"/>
</dbReference>
<proteinExistence type="predicted"/>
<dbReference type="InterPro" id="IPR052831">
    <property type="entry name" value="Apoptosis_promoter"/>
</dbReference>
<feature type="coiled-coil region" evidence="1">
    <location>
        <begin position="331"/>
        <end position="361"/>
    </location>
</feature>
<protein>
    <submittedName>
        <fullName evidence="2">Programmed cell death protein 7</fullName>
    </submittedName>
</protein>
<sequence length="437" mass="51525">MAEKDTYNNPISDTNDNNFSLTCPPAFKHSQSSKLVYNLDCKMPFVHPPNLSLYNKPTLRNPMPYNCDVSNLNHQEHCVPDYQSISTFPPLPDNIDKEYILKYLCPVKNAVKDETFNIWFENWIASKKNKIIPNTKSSNIKIHEISNKVIKCKILLENMKNNKQCMEQNILTMNETEWKNVCSDLYLVKEKLDTLIETLNLDDNSILELKFKLSKRKSKRARLRRFKSNIKIIKLQQKNKVEELNRKIDAWQNSLKAIILKENMVNETKIEANIVLKVIRGKIDDANNQLTLYDTLDKLRKFRLLNRINKRRNPLLEESLNKLKTLWQQKLAYYNREEEELRNMLSQAEAKKNEKREIEIQNKLAKWDEIIFGPNVQSHNIIFDDLHTFLDIRRNWDKYVVNESKTPKCSSIPVGWIIPPKSCNSDWAKYLNKINVL</sequence>
<dbReference type="OrthoDB" id="296187at2759"/>
<dbReference type="AlphaFoldDB" id="A0A5E4MF50"/>
<dbReference type="Proteomes" id="UP000325440">
    <property type="component" value="Unassembled WGS sequence"/>
</dbReference>
<accession>A0A5E4MF50</accession>
<keyword evidence="3" id="KW-1185">Reference proteome</keyword>
<reference evidence="2 3" key="1">
    <citation type="submission" date="2019-08" db="EMBL/GenBank/DDBJ databases">
        <authorList>
            <person name="Alioto T."/>
            <person name="Alioto T."/>
            <person name="Gomez Garrido J."/>
        </authorList>
    </citation>
    <scope>NUCLEOTIDE SEQUENCE [LARGE SCALE GENOMIC DNA]</scope>
</reference>
<dbReference type="GO" id="GO:0005689">
    <property type="term" value="C:U12-type spliceosomal complex"/>
    <property type="evidence" value="ECO:0007669"/>
    <property type="project" value="TreeGrafter"/>
</dbReference>
<evidence type="ECO:0000313" key="2">
    <source>
        <dbReference type="EMBL" id="VVC30039.1"/>
    </source>
</evidence>